<keyword evidence="3" id="KW-0813">Transport</keyword>
<protein>
    <submittedName>
        <fullName evidence="9">ATP-binding cassette domain-containing protein</fullName>
    </submittedName>
</protein>
<evidence type="ECO:0000256" key="7">
    <source>
        <dbReference type="ARBA" id="ARBA00023136"/>
    </source>
</evidence>
<dbReference type="Pfam" id="PF00005">
    <property type="entry name" value="ABC_tran"/>
    <property type="match status" value="1"/>
</dbReference>
<dbReference type="InterPro" id="IPR003439">
    <property type="entry name" value="ABC_transporter-like_ATP-bd"/>
</dbReference>
<dbReference type="GO" id="GO:0015833">
    <property type="term" value="P:peptide transport"/>
    <property type="evidence" value="ECO:0007669"/>
    <property type="project" value="InterPro"/>
</dbReference>
<keyword evidence="10" id="KW-1185">Reference proteome</keyword>
<dbReference type="RefSeq" id="WP_154756657.1">
    <property type="nucleotide sequence ID" value="NZ_WMBA01000012.1"/>
</dbReference>
<dbReference type="Gene3D" id="3.40.50.300">
    <property type="entry name" value="P-loop containing nucleotide triphosphate hydrolases"/>
    <property type="match status" value="1"/>
</dbReference>
<keyword evidence="7" id="KW-0472">Membrane</keyword>
<evidence type="ECO:0000256" key="1">
    <source>
        <dbReference type="ARBA" id="ARBA00004202"/>
    </source>
</evidence>
<keyword evidence="4" id="KW-1003">Cell membrane</keyword>
<evidence type="ECO:0000256" key="2">
    <source>
        <dbReference type="ARBA" id="ARBA00005417"/>
    </source>
</evidence>
<feature type="domain" description="ABC transporter" evidence="8">
    <location>
        <begin position="7"/>
        <end position="257"/>
    </location>
</feature>
<dbReference type="GO" id="GO:0005524">
    <property type="term" value="F:ATP binding"/>
    <property type="evidence" value="ECO:0007669"/>
    <property type="project" value="UniProtKB-KW"/>
</dbReference>
<dbReference type="InterPro" id="IPR013563">
    <property type="entry name" value="Oligopep_ABC_C"/>
</dbReference>
<sequence>MTVIPPLEVTDLTTTFVSRRRRTEVVRGVSFTIGRGETMMLLGESGSGKSVTARSIMRLYGSSAELGGSVRVAGQELVGLAEPKLRAIRGGQIALVPQDPTGALDPLRRIGSQLAEVLAVHGVERVKTAAHRRAEELLAMVGIPDPKRVAGSYPHELSGGMRQRAVIAIAVSCDPQVLIADEPTTALDVTVQAQILELLAELQQRLGMAVLMVTHDVGVAADFGGRVGVMYAGRLVEEGPASEVLSSPRHPYTEGLLDSLPMPGAARGSLRSIVGSPPPVGAFPAGCAFAPRCPHVRPSCRYDDPLLVTIAHDRVAACPVVNTERVVA</sequence>
<dbReference type="PROSITE" id="PS00211">
    <property type="entry name" value="ABC_TRANSPORTER_1"/>
    <property type="match status" value="1"/>
</dbReference>
<keyword evidence="5" id="KW-0547">Nucleotide-binding</keyword>
<comment type="similarity">
    <text evidence="2">Belongs to the ABC transporter superfamily.</text>
</comment>
<dbReference type="InterPro" id="IPR003593">
    <property type="entry name" value="AAA+_ATPase"/>
</dbReference>
<dbReference type="OrthoDB" id="3327300at2"/>
<dbReference type="InterPro" id="IPR027417">
    <property type="entry name" value="P-loop_NTPase"/>
</dbReference>
<dbReference type="CDD" id="cd03257">
    <property type="entry name" value="ABC_NikE_OppD_transporters"/>
    <property type="match status" value="1"/>
</dbReference>
<proteinExistence type="inferred from homology"/>
<dbReference type="SMART" id="SM00382">
    <property type="entry name" value="AAA"/>
    <property type="match status" value="1"/>
</dbReference>
<dbReference type="InterPro" id="IPR050388">
    <property type="entry name" value="ABC_Ni/Peptide_Import"/>
</dbReference>
<evidence type="ECO:0000259" key="8">
    <source>
        <dbReference type="PROSITE" id="PS50893"/>
    </source>
</evidence>
<evidence type="ECO:0000256" key="3">
    <source>
        <dbReference type="ARBA" id="ARBA00022448"/>
    </source>
</evidence>
<dbReference type="PANTHER" id="PTHR43297">
    <property type="entry name" value="OLIGOPEPTIDE TRANSPORT ATP-BINDING PROTEIN APPD"/>
    <property type="match status" value="1"/>
</dbReference>
<name>A0A6N7YN85_9PSEU</name>
<dbReference type="PROSITE" id="PS50893">
    <property type="entry name" value="ABC_TRANSPORTER_2"/>
    <property type="match status" value="1"/>
</dbReference>
<gene>
    <name evidence="9" type="ORF">GKO32_10675</name>
</gene>
<dbReference type="AlphaFoldDB" id="A0A6N7YN85"/>
<comment type="caution">
    <text evidence="9">The sequence shown here is derived from an EMBL/GenBank/DDBJ whole genome shotgun (WGS) entry which is preliminary data.</text>
</comment>
<dbReference type="Proteomes" id="UP000440096">
    <property type="component" value="Unassembled WGS sequence"/>
</dbReference>
<evidence type="ECO:0000256" key="4">
    <source>
        <dbReference type="ARBA" id="ARBA00022475"/>
    </source>
</evidence>
<dbReference type="GO" id="GO:0016887">
    <property type="term" value="F:ATP hydrolysis activity"/>
    <property type="evidence" value="ECO:0007669"/>
    <property type="project" value="InterPro"/>
</dbReference>
<organism evidence="9 10">
    <name type="scientific">Amycolatopsis pithecellobii</name>
    <dbReference type="NCBI Taxonomy" id="664692"/>
    <lineage>
        <taxon>Bacteria</taxon>
        <taxon>Bacillati</taxon>
        <taxon>Actinomycetota</taxon>
        <taxon>Actinomycetes</taxon>
        <taxon>Pseudonocardiales</taxon>
        <taxon>Pseudonocardiaceae</taxon>
        <taxon>Amycolatopsis</taxon>
    </lineage>
</organism>
<reference evidence="9 10" key="1">
    <citation type="submission" date="2019-11" db="EMBL/GenBank/DDBJ databases">
        <title>Draft genome of Amycolatopsis RM579.</title>
        <authorList>
            <person name="Duangmal K."/>
            <person name="Mingma R."/>
        </authorList>
    </citation>
    <scope>NUCLEOTIDE SEQUENCE [LARGE SCALE GENOMIC DNA]</scope>
    <source>
        <strain evidence="9 10">RM579</strain>
    </source>
</reference>
<dbReference type="EMBL" id="WMBA01000012">
    <property type="protein sequence ID" value="MTD54435.1"/>
    <property type="molecule type" value="Genomic_DNA"/>
</dbReference>
<dbReference type="NCBIfam" id="TIGR01727">
    <property type="entry name" value="oligo_HPY"/>
    <property type="match status" value="1"/>
</dbReference>
<keyword evidence="6 9" id="KW-0067">ATP-binding</keyword>
<accession>A0A6N7YN85</accession>
<dbReference type="FunFam" id="3.40.50.300:FF:000016">
    <property type="entry name" value="Oligopeptide ABC transporter ATP-binding component"/>
    <property type="match status" value="1"/>
</dbReference>
<comment type="subcellular location">
    <subcellularLocation>
        <location evidence="1">Cell membrane</location>
        <topology evidence="1">Peripheral membrane protein</topology>
    </subcellularLocation>
</comment>
<dbReference type="InterPro" id="IPR017871">
    <property type="entry name" value="ABC_transporter-like_CS"/>
</dbReference>
<dbReference type="GO" id="GO:0005886">
    <property type="term" value="C:plasma membrane"/>
    <property type="evidence" value="ECO:0007669"/>
    <property type="project" value="UniProtKB-SubCell"/>
</dbReference>
<evidence type="ECO:0000313" key="10">
    <source>
        <dbReference type="Proteomes" id="UP000440096"/>
    </source>
</evidence>
<evidence type="ECO:0000256" key="6">
    <source>
        <dbReference type="ARBA" id="ARBA00022840"/>
    </source>
</evidence>
<dbReference type="SUPFAM" id="SSF52540">
    <property type="entry name" value="P-loop containing nucleoside triphosphate hydrolases"/>
    <property type="match status" value="1"/>
</dbReference>
<evidence type="ECO:0000313" key="9">
    <source>
        <dbReference type="EMBL" id="MTD54435.1"/>
    </source>
</evidence>
<dbReference type="Pfam" id="PF08352">
    <property type="entry name" value="oligo_HPY"/>
    <property type="match status" value="1"/>
</dbReference>
<dbReference type="PANTHER" id="PTHR43297:SF2">
    <property type="entry name" value="DIPEPTIDE TRANSPORT ATP-BINDING PROTEIN DPPD"/>
    <property type="match status" value="1"/>
</dbReference>
<evidence type="ECO:0000256" key="5">
    <source>
        <dbReference type="ARBA" id="ARBA00022741"/>
    </source>
</evidence>